<feature type="transmembrane region" description="Helical" evidence="7">
    <location>
        <begin position="122"/>
        <end position="139"/>
    </location>
</feature>
<dbReference type="EMBL" id="JACOMF010000001">
    <property type="protein sequence ID" value="MBC4013710.1"/>
    <property type="molecule type" value="Genomic_DNA"/>
</dbReference>
<feature type="transmembrane region" description="Helical" evidence="7">
    <location>
        <begin position="159"/>
        <end position="182"/>
    </location>
</feature>
<keyword evidence="4 7" id="KW-1133">Transmembrane helix</keyword>
<evidence type="ECO:0000313" key="9">
    <source>
        <dbReference type="EMBL" id="MBC4013710.1"/>
    </source>
</evidence>
<evidence type="ECO:0000256" key="3">
    <source>
        <dbReference type="ARBA" id="ARBA00022692"/>
    </source>
</evidence>
<comment type="caution">
    <text evidence="9">The sequence shown here is derived from an EMBL/GenBank/DDBJ whole genome shotgun (WGS) entry which is preliminary data.</text>
</comment>
<evidence type="ECO:0000313" key="10">
    <source>
        <dbReference type="Proteomes" id="UP000600101"/>
    </source>
</evidence>
<dbReference type="PROSITE" id="PS50253">
    <property type="entry name" value="COX3"/>
    <property type="match status" value="1"/>
</dbReference>
<dbReference type="Proteomes" id="UP000600101">
    <property type="component" value="Unassembled WGS sequence"/>
</dbReference>
<evidence type="ECO:0000256" key="1">
    <source>
        <dbReference type="ARBA" id="ARBA00004141"/>
    </source>
</evidence>
<proteinExistence type="inferred from homology"/>
<dbReference type="AlphaFoldDB" id="A0A9X0QUI6"/>
<feature type="domain" description="Heme-copper oxidase subunit III family profile" evidence="8">
    <location>
        <begin position="1"/>
        <end position="223"/>
    </location>
</feature>
<dbReference type="Pfam" id="PF00510">
    <property type="entry name" value="COX3"/>
    <property type="match status" value="1"/>
</dbReference>
<dbReference type="PANTHER" id="PTHR11403">
    <property type="entry name" value="CYTOCHROME C OXIDASE SUBUNIT III"/>
    <property type="match status" value="1"/>
</dbReference>
<feature type="transmembrane region" description="Helical" evidence="7">
    <location>
        <begin position="202"/>
        <end position="228"/>
    </location>
</feature>
<keyword evidence="3 6" id="KW-0812">Transmembrane</keyword>
<dbReference type="RefSeq" id="WP_186768490.1">
    <property type="nucleotide sequence ID" value="NZ_JACOMF010000001.1"/>
</dbReference>
<dbReference type="InterPro" id="IPR000298">
    <property type="entry name" value="Cyt_c_oxidase-like_su3"/>
</dbReference>
<dbReference type="SUPFAM" id="SSF81452">
    <property type="entry name" value="Cytochrome c oxidase subunit III-like"/>
    <property type="match status" value="1"/>
</dbReference>
<evidence type="ECO:0000256" key="6">
    <source>
        <dbReference type="RuleBase" id="RU003376"/>
    </source>
</evidence>
<dbReference type="GO" id="GO:0004129">
    <property type="term" value="F:cytochrome-c oxidase activity"/>
    <property type="evidence" value="ECO:0007669"/>
    <property type="project" value="InterPro"/>
</dbReference>
<evidence type="ECO:0000256" key="2">
    <source>
        <dbReference type="ARBA" id="ARBA00010581"/>
    </source>
</evidence>
<keyword evidence="5 7" id="KW-0472">Membrane</keyword>
<evidence type="ECO:0000256" key="4">
    <source>
        <dbReference type="ARBA" id="ARBA00022989"/>
    </source>
</evidence>
<reference evidence="9" key="1">
    <citation type="submission" date="2020-08" db="EMBL/GenBank/DDBJ databases">
        <authorList>
            <person name="Hu Y."/>
            <person name="Nguyen S.V."/>
            <person name="Li F."/>
            <person name="Fanning S."/>
        </authorList>
    </citation>
    <scope>NUCLEOTIDE SEQUENCE</scope>
    <source>
        <strain evidence="9">SYSU D8009</strain>
    </source>
</reference>
<gene>
    <name evidence="9" type="ORF">H7965_00115</name>
</gene>
<dbReference type="InterPro" id="IPR024791">
    <property type="entry name" value="Cyt_c/ubiquinol_Oxase_su3"/>
</dbReference>
<accession>A0A9X0QUI6</accession>
<organism evidence="9 10">
    <name type="scientific">Siccirubricoccus deserti</name>
    <dbReference type="NCBI Taxonomy" id="2013562"/>
    <lineage>
        <taxon>Bacteria</taxon>
        <taxon>Pseudomonadati</taxon>
        <taxon>Pseudomonadota</taxon>
        <taxon>Alphaproteobacteria</taxon>
        <taxon>Acetobacterales</taxon>
        <taxon>Roseomonadaceae</taxon>
        <taxon>Siccirubricoccus</taxon>
    </lineage>
</organism>
<dbReference type="InterPro" id="IPR013833">
    <property type="entry name" value="Cyt_c_oxidase_su3_a-hlx"/>
</dbReference>
<comment type="similarity">
    <text evidence="2 6">Belongs to the cytochrome c oxidase subunit 3 family.</text>
</comment>
<dbReference type="GO" id="GO:0019646">
    <property type="term" value="P:aerobic electron transport chain"/>
    <property type="evidence" value="ECO:0007669"/>
    <property type="project" value="InterPro"/>
</dbReference>
<evidence type="ECO:0000256" key="5">
    <source>
        <dbReference type="ARBA" id="ARBA00023136"/>
    </source>
</evidence>
<dbReference type="PANTHER" id="PTHR11403:SF10">
    <property type="entry name" value="CYTOCHROME C OXIDASE"/>
    <property type="match status" value="1"/>
</dbReference>
<evidence type="ECO:0000259" key="8">
    <source>
        <dbReference type="PROSITE" id="PS50253"/>
    </source>
</evidence>
<dbReference type="Gene3D" id="1.20.120.80">
    <property type="entry name" value="Cytochrome c oxidase, subunit III, four-helix bundle"/>
    <property type="match status" value="1"/>
</dbReference>
<dbReference type="InterPro" id="IPR035973">
    <property type="entry name" value="Cyt_c_oxidase_su3-like_sf"/>
</dbReference>
<keyword evidence="10" id="KW-1185">Reference proteome</keyword>
<evidence type="ECO:0000256" key="7">
    <source>
        <dbReference type="SAM" id="Phobius"/>
    </source>
</evidence>
<protein>
    <submittedName>
        <fullName evidence="9">Cytochrome c oxidase subunit 3</fullName>
    </submittedName>
</protein>
<feature type="transmembrane region" description="Helical" evidence="7">
    <location>
        <begin position="49"/>
        <end position="68"/>
    </location>
</feature>
<dbReference type="GO" id="GO:0005886">
    <property type="term" value="C:plasma membrane"/>
    <property type="evidence" value="ECO:0007669"/>
    <property type="project" value="UniProtKB-SubCell"/>
</dbReference>
<comment type="subcellular location">
    <subcellularLocation>
        <location evidence="6">Cell membrane</location>
        <topology evidence="6">Multi-pass membrane protein</topology>
    </subcellularLocation>
    <subcellularLocation>
        <location evidence="1">Membrane</location>
        <topology evidence="1">Multi-pass membrane protein</topology>
    </subcellularLocation>
</comment>
<sequence length="236" mass="25736">MIVTLLFMLVLAAVAGWWLLKHGLGSRPWLETDPAGPLPGPEPSLLPEAKLGLGVFLTVAAALLAMLVSSYLMRMDMEDWRPLPWPRLLWFNTGVLVLSSVALHGAVAAARREEMAGLRRGLLAGGAGAAVFLVGQLLAWRQLSAAGYRLSTNPADAFFYLVTAVHGLHVLGGLVALGRTVARLPDGRVTQRLRLSVELCATYWHFLLLAWLVLFALLAFSPSFLWLYEICTAPLR</sequence>
<name>A0A9X0QUI6_9PROT</name>